<keyword evidence="1" id="KW-0472">Membrane</keyword>
<dbReference type="Gene3D" id="3.40.50.1820">
    <property type="entry name" value="alpha/beta hydrolase"/>
    <property type="match status" value="1"/>
</dbReference>
<reference evidence="3 4" key="1">
    <citation type="submission" date="2018-05" db="EMBL/GenBank/DDBJ databases">
        <title>Genomic Encyclopedia of Type Strains, Phase IV (KMG-V): Genome sequencing to study the core and pangenomes of soil and plant-associated prokaryotes.</title>
        <authorList>
            <person name="Whitman W."/>
        </authorList>
    </citation>
    <scope>NUCLEOTIDE SEQUENCE [LARGE SCALE GENOMIC DNA]</scope>
    <source>
        <strain evidence="3 4">SCZa-39</strain>
    </source>
</reference>
<name>A0ABX5K8U5_9BURK</name>
<evidence type="ECO:0000313" key="3">
    <source>
        <dbReference type="EMBL" id="PVX70885.1"/>
    </source>
</evidence>
<keyword evidence="1" id="KW-0812">Transmembrane</keyword>
<evidence type="ECO:0000259" key="2">
    <source>
        <dbReference type="Pfam" id="PF12146"/>
    </source>
</evidence>
<evidence type="ECO:0000313" key="4">
    <source>
        <dbReference type="Proteomes" id="UP000245712"/>
    </source>
</evidence>
<feature type="transmembrane region" description="Helical" evidence="1">
    <location>
        <begin position="6"/>
        <end position="28"/>
    </location>
</feature>
<keyword evidence="1" id="KW-1133">Transmembrane helix</keyword>
<dbReference type="SUPFAM" id="SSF53474">
    <property type="entry name" value="alpha/beta-Hydrolases"/>
    <property type="match status" value="1"/>
</dbReference>
<dbReference type="Proteomes" id="UP000245712">
    <property type="component" value="Unassembled WGS sequence"/>
</dbReference>
<dbReference type="InterPro" id="IPR029058">
    <property type="entry name" value="AB_hydrolase_fold"/>
</dbReference>
<sequence>MTRIVFSGICITLVAILLYSGLCAFLYFRQRKLIYLSPSSVLDAPPDDSIFRSVQIDVPSGDRLIVWVAAPASRDVPTVVFFHGNGADRRDFAEMGEALHQRGWGAVLASYRGYSGNPGEPTEEGLMADARATLVAAGSFCGPLILWGHSLGSGVAARMASEGLATALVLEAPYTSLTDLAALRFPMLPARWILIDTFDTAALVPRIGVPVLIIHGMDDPEIPVSMGLKLANLWGARACFMPLEGCVGHSPHHILDLPAVVVRWMNGELSSSAVEPVKSVA</sequence>
<dbReference type="InterPro" id="IPR022742">
    <property type="entry name" value="Hydrolase_4"/>
</dbReference>
<organism evidence="3 4">
    <name type="scientific">Paraburkholderia unamae</name>
    <dbReference type="NCBI Taxonomy" id="219649"/>
    <lineage>
        <taxon>Bacteria</taxon>
        <taxon>Pseudomonadati</taxon>
        <taxon>Pseudomonadota</taxon>
        <taxon>Betaproteobacteria</taxon>
        <taxon>Burkholderiales</taxon>
        <taxon>Burkholderiaceae</taxon>
        <taxon>Paraburkholderia</taxon>
    </lineage>
</organism>
<accession>A0ABX5K8U5</accession>
<dbReference type="EMBL" id="QEOB01000033">
    <property type="protein sequence ID" value="PVX70885.1"/>
    <property type="molecule type" value="Genomic_DNA"/>
</dbReference>
<comment type="caution">
    <text evidence="3">The sequence shown here is derived from an EMBL/GenBank/DDBJ whole genome shotgun (WGS) entry which is preliminary data.</text>
</comment>
<protein>
    <recommendedName>
        <fullName evidence="2">Serine aminopeptidase S33 domain-containing protein</fullName>
    </recommendedName>
</protein>
<keyword evidence="4" id="KW-1185">Reference proteome</keyword>
<dbReference type="PANTHER" id="PTHR12277">
    <property type="entry name" value="ALPHA/BETA HYDROLASE DOMAIN-CONTAINING PROTEIN"/>
    <property type="match status" value="1"/>
</dbReference>
<proteinExistence type="predicted"/>
<gene>
    <name evidence="3" type="ORF">C7402_13339</name>
</gene>
<evidence type="ECO:0000256" key="1">
    <source>
        <dbReference type="SAM" id="Phobius"/>
    </source>
</evidence>
<feature type="domain" description="Serine aminopeptidase S33" evidence="2">
    <location>
        <begin position="78"/>
        <end position="181"/>
    </location>
</feature>
<dbReference type="Pfam" id="PF12146">
    <property type="entry name" value="Hydrolase_4"/>
    <property type="match status" value="1"/>
</dbReference>